<dbReference type="AlphaFoldDB" id="A0A1M6PMN5"/>
<dbReference type="Proteomes" id="UP000184275">
    <property type="component" value="Unassembled WGS sequence"/>
</dbReference>
<protein>
    <submittedName>
        <fullName evidence="1">Uncharacterized protein</fullName>
    </submittedName>
</protein>
<organism evidence="1 2">
    <name type="scientific">Fibrobacter intestinalis</name>
    <dbReference type="NCBI Taxonomy" id="28122"/>
    <lineage>
        <taxon>Bacteria</taxon>
        <taxon>Pseudomonadati</taxon>
        <taxon>Fibrobacterota</taxon>
        <taxon>Fibrobacteria</taxon>
        <taxon>Fibrobacterales</taxon>
        <taxon>Fibrobacteraceae</taxon>
        <taxon>Fibrobacter</taxon>
    </lineage>
</organism>
<proteinExistence type="predicted"/>
<evidence type="ECO:0000313" key="1">
    <source>
        <dbReference type="EMBL" id="SHK09177.1"/>
    </source>
</evidence>
<name>A0A1M6PMN5_9BACT</name>
<keyword evidence="2" id="KW-1185">Reference proteome</keyword>
<dbReference type="EMBL" id="FRAW01000001">
    <property type="protein sequence ID" value="SHK09177.1"/>
    <property type="molecule type" value="Genomic_DNA"/>
</dbReference>
<reference evidence="2" key="1">
    <citation type="submission" date="2016-11" db="EMBL/GenBank/DDBJ databases">
        <authorList>
            <person name="Varghese N."/>
            <person name="Submissions S."/>
        </authorList>
    </citation>
    <scope>NUCLEOTIDE SEQUENCE [LARGE SCALE GENOMIC DNA]</scope>
    <source>
        <strain evidence="2">UWOS</strain>
    </source>
</reference>
<evidence type="ECO:0000313" key="2">
    <source>
        <dbReference type="Proteomes" id="UP000184275"/>
    </source>
</evidence>
<gene>
    <name evidence="1" type="ORF">SAMN05720469_10141</name>
</gene>
<accession>A0A1M6PMN5</accession>
<sequence>MAVDMTLTEINPAQMLVLKSFANVSSEEELCALMKTLRNFYAQRLEKELDHLWTDGTLDQIRLDKLQSEHLRTPYRG</sequence>